<accession>A0A2H0KNY1</accession>
<name>A0A2H0KNY1_9BACT</name>
<evidence type="ECO:0000313" key="3">
    <source>
        <dbReference type="Proteomes" id="UP000229570"/>
    </source>
</evidence>
<evidence type="ECO:0000256" key="1">
    <source>
        <dbReference type="SAM" id="Coils"/>
    </source>
</evidence>
<dbReference type="SUPFAM" id="SSF51261">
    <property type="entry name" value="Duplicated hybrid motif"/>
    <property type="match status" value="1"/>
</dbReference>
<evidence type="ECO:0008006" key="4">
    <source>
        <dbReference type="Google" id="ProtNLM"/>
    </source>
</evidence>
<sequence>MNLKKILILIVILLNCYIVGLIFAQDNSQASDLQKKINEYQTKLSELRQQKNTLSSQIQYMDTQIYLTNLQVQDTEQKITSTTKEIDILGTRIEGLDESLNYISKLLLNKIVEGYKQRSVSLFSLLFDSQNADDLLAKIKYVKTTRDNNQRLIVQVQQAKSNFEEQKKLREEKKVELDNLKTRLAQQKNDLDNQKVAKQRLLTETQNSEQVYQGLLAKAQAEYAAIQGIVAGAGIETQIREVKKGDVIATVISGASCNSSGTHLHFIVQDGGNVQNPFNYLKDVDHADYSEGDPWSPSGNWDWPVSPAIEYYQGYGETWAVRNTWVGNIYRFHNGIDVFGSSYNVYAVADGTLYRGSYTVGCTLSYAKLVHKDSNTSTLYLHTYTQ</sequence>
<dbReference type="AlphaFoldDB" id="A0A2H0KNY1"/>
<reference evidence="2 3" key="1">
    <citation type="submission" date="2017-09" db="EMBL/GenBank/DDBJ databases">
        <title>Depth-based differentiation of microbial function through sediment-hosted aquifers and enrichment of novel symbionts in the deep terrestrial subsurface.</title>
        <authorList>
            <person name="Probst A.J."/>
            <person name="Ladd B."/>
            <person name="Jarett J.K."/>
            <person name="Geller-Mcgrath D.E."/>
            <person name="Sieber C.M."/>
            <person name="Emerson J.B."/>
            <person name="Anantharaman K."/>
            <person name="Thomas B.C."/>
            <person name="Malmstrom R."/>
            <person name="Stieglmeier M."/>
            <person name="Klingl A."/>
            <person name="Woyke T."/>
            <person name="Ryan C.M."/>
            <person name="Banfield J.F."/>
        </authorList>
    </citation>
    <scope>NUCLEOTIDE SEQUENCE [LARGE SCALE GENOMIC DNA]</scope>
    <source>
        <strain evidence="2">CG11_big_fil_rev_8_21_14_0_20_35_14</strain>
    </source>
</reference>
<dbReference type="EMBL" id="PCVL01000003">
    <property type="protein sequence ID" value="PIQ72948.1"/>
    <property type="molecule type" value="Genomic_DNA"/>
</dbReference>
<comment type="caution">
    <text evidence="2">The sequence shown here is derived from an EMBL/GenBank/DDBJ whole genome shotgun (WGS) entry which is preliminary data.</text>
</comment>
<dbReference type="Proteomes" id="UP000229570">
    <property type="component" value="Unassembled WGS sequence"/>
</dbReference>
<dbReference type="InterPro" id="IPR011055">
    <property type="entry name" value="Dup_hybrid_motif"/>
</dbReference>
<protein>
    <recommendedName>
        <fullName evidence="4">Peptidase M23 domain-containing protein</fullName>
    </recommendedName>
</protein>
<proteinExistence type="predicted"/>
<evidence type="ECO:0000313" key="2">
    <source>
        <dbReference type="EMBL" id="PIQ72948.1"/>
    </source>
</evidence>
<gene>
    <name evidence="2" type="ORF">COV86_00330</name>
</gene>
<feature type="coiled-coil region" evidence="1">
    <location>
        <begin position="23"/>
        <end position="57"/>
    </location>
</feature>
<dbReference type="Gene3D" id="6.10.250.3150">
    <property type="match status" value="1"/>
</dbReference>
<feature type="coiled-coil region" evidence="1">
    <location>
        <begin position="142"/>
        <end position="204"/>
    </location>
</feature>
<keyword evidence="1" id="KW-0175">Coiled coil</keyword>
<dbReference type="Gene3D" id="2.70.70.10">
    <property type="entry name" value="Glucose Permease (Domain IIA)"/>
    <property type="match status" value="2"/>
</dbReference>
<organism evidence="2 3">
    <name type="scientific">Candidatus Roizmanbacteria bacterium CG11_big_fil_rev_8_21_14_0_20_35_14</name>
    <dbReference type="NCBI Taxonomy" id="1974855"/>
    <lineage>
        <taxon>Bacteria</taxon>
        <taxon>Candidatus Roizmaniibacteriota</taxon>
    </lineage>
</organism>